<evidence type="ECO:0000313" key="3">
    <source>
        <dbReference type="Proteomes" id="UP001595539"/>
    </source>
</evidence>
<evidence type="ECO:0000256" key="1">
    <source>
        <dbReference type="ARBA" id="ARBA00022729"/>
    </source>
</evidence>
<keyword evidence="1" id="KW-0732">Signal</keyword>
<dbReference type="EMBL" id="JBHRXY010000034">
    <property type="protein sequence ID" value="MFC3631591.1"/>
    <property type="molecule type" value="Genomic_DNA"/>
</dbReference>
<reference evidence="3" key="1">
    <citation type="journal article" date="2019" name="Int. J. Syst. Evol. Microbiol.">
        <title>The Global Catalogue of Microorganisms (GCM) 10K type strain sequencing project: providing services to taxonomists for standard genome sequencing and annotation.</title>
        <authorList>
            <consortium name="The Broad Institute Genomics Platform"/>
            <consortium name="The Broad Institute Genome Sequencing Center for Infectious Disease"/>
            <person name="Wu L."/>
            <person name="Ma J."/>
        </authorList>
    </citation>
    <scope>NUCLEOTIDE SEQUENCE [LARGE SCALE GENOMIC DNA]</scope>
    <source>
        <strain evidence="3">KCTC 42473</strain>
    </source>
</reference>
<organism evidence="2 3">
    <name type="scientific">Paracoccus angustae</name>
    <dbReference type="NCBI Taxonomy" id="1671480"/>
    <lineage>
        <taxon>Bacteria</taxon>
        <taxon>Pseudomonadati</taxon>
        <taxon>Pseudomonadota</taxon>
        <taxon>Alphaproteobacteria</taxon>
        <taxon>Rhodobacterales</taxon>
        <taxon>Paracoccaceae</taxon>
        <taxon>Paracoccus</taxon>
    </lineage>
</organism>
<dbReference type="SUPFAM" id="SSF53850">
    <property type="entry name" value="Periplasmic binding protein-like II"/>
    <property type="match status" value="1"/>
</dbReference>
<dbReference type="PANTHER" id="PTHR30222:SF17">
    <property type="entry name" value="SPERMIDINE_PUTRESCINE-BINDING PERIPLASMIC PROTEIN"/>
    <property type="match status" value="1"/>
</dbReference>
<dbReference type="Proteomes" id="UP001595539">
    <property type="component" value="Unassembled WGS sequence"/>
</dbReference>
<comment type="caution">
    <text evidence="2">The sequence shown here is derived from an EMBL/GenBank/DDBJ whole genome shotgun (WGS) entry which is preliminary data.</text>
</comment>
<dbReference type="Gene3D" id="3.40.190.10">
    <property type="entry name" value="Periplasmic binding protein-like II"/>
    <property type="match status" value="1"/>
</dbReference>
<evidence type="ECO:0000313" key="2">
    <source>
        <dbReference type="EMBL" id="MFC3631591.1"/>
    </source>
</evidence>
<sequence length="388" mass="43327">MAEALRVIGTSATLTEALRRQAHADLDFPVQFEVLDGLSCQSRGVLSPDSYDVYDQWFHSVDLLWTAGSIQPIDTSRIRHWRDVWASDVFAGPGRGFGTRPADVLFVQPDRSLSATPASAHPVISMLPTSYNMDSFAYAPELALRRHPAEPESWAWLLDSRWHGRCALSLDPAASAVELALAVQAAGLMRIGDPGDLTVEEIDEMFGHLMARKRSGHFSRFWSSAEDSIRLLSTSGCVLSSLWSPAYYGLRSLDHDLTYAAPVEGYRGWHSGMSLSAALHGDRLDMAYRYLNWWLDGVPGAIMARQGYYVSVPSRLCETLTDQEWDYWYGGLPAAADLPDQSGAIIVQKGERRAGGSYQQRLSNITVWSTIMPEHNYLVRRWHEFLQG</sequence>
<protein>
    <submittedName>
        <fullName evidence="2">PotD/PotF family extracellular solute-binding protein</fullName>
    </submittedName>
</protein>
<proteinExistence type="predicted"/>
<gene>
    <name evidence="2" type="ORF">ACFOM8_19360</name>
</gene>
<dbReference type="PANTHER" id="PTHR30222">
    <property type="entry name" value="SPERMIDINE/PUTRESCINE-BINDING PERIPLASMIC PROTEIN"/>
    <property type="match status" value="1"/>
</dbReference>
<accession>A0ABV7U8Z1</accession>
<keyword evidence="3" id="KW-1185">Reference proteome</keyword>
<name>A0ABV7U8Z1_9RHOB</name>
<dbReference type="RefSeq" id="WP_377763929.1">
    <property type="nucleotide sequence ID" value="NZ_JBHRXY010000034.1"/>
</dbReference>